<feature type="transmembrane region" description="Helical" evidence="10">
    <location>
        <begin position="25"/>
        <end position="45"/>
    </location>
</feature>
<evidence type="ECO:0000256" key="1">
    <source>
        <dbReference type="ARBA" id="ARBA00000085"/>
    </source>
</evidence>
<dbReference type="InterPro" id="IPR011712">
    <property type="entry name" value="Sig_transdc_His_kin_sub3_dim/P"/>
</dbReference>
<organism evidence="13 14">
    <name type="scientific">Actinokineospora auranticolor</name>
    <dbReference type="NCBI Taxonomy" id="155976"/>
    <lineage>
        <taxon>Bacteria</taxon>
        <taxon>Bacillati</taxon>
        <taxon>Actinomycetota</taxon>
        <taxon>Actinomycetes</taxon>
        <taxon>Pseudonocardiales</taxon>
        <taxon>Pseudonocardiaceae</taxon>
        <taxon>Actinokineospora</taxon>
    </lineage>
</organism>
<protein>
    <recommendedName>
        <fullName evidence="2">histidine kinase</fullName>
        <ecNumber evidence="2">2.7.13.3</ecNumber>
    </recommendedName>
</protein>
<dbReference type="InterPro" id="IPR003594">
    <property type="entry name" value="HATPase_dom"/>
</dbReference>
<feature type="domain" description="Signal transduction histidine kinase subgroup 3 dimerisation and phosphoacceptor" evidence="12">
    <location>
        <begin position="202"/>
        <end position="265"/>
    </location>
</feature>
<evidence type="ECO:0000256" key="2">
    <source>
        <dbReference type="ARBA" id="ARBA00012438"/>
    </source>
</evidence>
<feature type="transmembrane region" description="Helical" evidence="10">
    <location>
        <begin position="150"/>
        <end position="170"/>
    </location>
</feature>
<dbReference type="Proteomes" id="UP000239203">
    <property type="component" value="Unassembled WGS sequence"/>
</dbReference>
<dbReference type="GO" id="GO:0000155">
    <property type="term" value="F:phosphorelay sensor kinase activity"/>
    <property type="evidence" value="ECO:0007669"/>
    <property type="project" value="InterPro"/>
</dbReference>
<keyword evidence="4" id="KW-0808">Transferase</keyword>
<feature type="domain" description="Histidine kinase/HSP90-like ATPase" evidence="11">
    <location>
        <begin position="316"/>
        <end position="406"/>
    </location>
</feature>
<keyword evidence="7" id="KW-0067">ATP-binding</keyword>
<dbReference type="GO" id="GO:0046983">
    <property type="term" value="F:protein dimerization activity"/>
    <property type="evidence" value="ECO:0007669"/>
    <property type="project" value="InterPro"/>
</dbReference>
<accession>A0A2S6GV92</accession>
<evidence type="ECO:0000256" key="6">
    <source>
        <dbReference type="ARBA" id="ARBA00022777"/>
    </source>
</evidence>
<comment type="catalytic activity">
    <reaction evidence="1">
        <text>ATP + protein L-histidine = ADP + protein N-phospho-L-histidine.</text>
        <dbReference type="EC" id="2.7.13.3"/>
    </reaction>
</comment>
<dbReference type="Gene3D" id="1.20.5.1930">
    <property type="match status" value="1"/>
</dbReference>
<dbReference type="CDD" id="cd16917">
    <property type="entry name" value="HATPase_UhpB-NarQ-NarX-like"/>
    <property type="match status" value="1"/>
</dbReference>
<evidence type="ECO:0000259" key="12">
    <source>
        <dbReference type="Pfam" id="PF07730"/>
    </source>
</evidence>
<proteinExistence type="predicted"/>
<dbReference type="GO" id="GO:0005524">
    <property type="term" value="F:ATP binding"/>
    <property type="evidence" value="ECO:0007669"/>
    <property type="project" value="UniProtKB-KW"/>
</dbReference>
<keyword evidence="10" id="KW-0472">Membrane</keyword>
<dbReference type="GO" id="GO:0016020">
    <property type="term" value="C:membrane"/>
    <property type="evidence" value="ECO:0007669"/>
    <property type="project" value="InterPro"/>
</dbReference>
<keyword evidence="10" id="KW-1133">Transmembrane helix</keyword>
<evidence type="ECO:0000313" key="14">
    <source>
        <dbReference type="Proteomes" id="UP000239203"/>
    </source>
</evidence>
<feature type="transmembrane region" description="Helical" evidence="10">
    <location>
        <begin position="51"/>
        <end position="70"/>
    </location>
</feature>
<dbReference type="PANTHER" id="PTHR24421">
    <property type="entry name" value="NITRATE/NITRITE SENSOR PROTEIN NARX-RELATED"/>
    <property type="match status" value="1"/>
</dbReference>
<feature type="transmembrane region" description="Helical" evidence="10">
    <location>
        <begin position="77"/>
        <end position="97"/>
    </location>
</feature>
<keyword evidence="10" id="KW-0812">Transmembrane</keyword>
<feature type="transmembrane region" description="Helical" evidence="10">
    <location>
        <begin position="117"/>
        <end position="143"/>
    </location>
</feature>
<dbReference type="Pfam" id="PF02518">
    <property type="entry name" value="HATPase_c"/>
    <property type="match status" value="1"/>
</dbReference>
<evidence type="ECO:0000256" key="4">
    <source>
        <dbReference type="ARBA" id="ARBA00022679"/>
    </source>
</evidence>
<evidence type="ECO:0000256" key="10">
    <source>
        <dbReference type="SAM" id="Phobius"/>
    </source>
</evidence>
<dbReference type="Pfam" id="PF07730">
    <property type="entry name" value="HisKA_3"/>
    <property type="match status" value="1"/>
</dbReference>
<comment type="caution">
    <text evidence="13">The sequence shown here is derived from an EMBL/GenBank/DDBJ whole genome shotgun (WGS) entry which is preliminary data.</text>
</comment>
<keyword evidence="14" id="KW-1185">Reference proteome</keyword>
<evidence type="ECO:0000313" key="13">
    <source>
        <dbReference type="EMBL" id="PPK69165.1"/>
    </source>
</evidence>
<dbReference type="Gene3D" id="3.30.565.10">
    <property type="entry name" value="Histidine kinase-like ATPase, C-terminal domain"/>
    <property type="match status" value="1"/>
</dbReference>
<evidence type="ECO:0000256" key="9">
    <source>
        <dbReference type="SAM" id="Coils"/>
    </source>
</evidence>
<sequence>MRVRPPRVGSVLVVRDPLWRTWREAVLYLLPIAFVVPAWVLAVIWDDAPAGPIRYVDGLLTLLMVAGLVVRKWYPVVLMAVTIGTTVLYLLLSYFATGMWQPHFSATDPWIPITAPIYAYTVVVYAGALLGPALVSVLLVLVLRPWHTSVELVLGTVLLLVLPALIGLYVRAHRRMVQALTDRAERAEREQHLLAEQARADERVRLAEEMHDVVTHRVSLMVLHAGALAMTGPDDHTRTAAEGLRSAGCEALNELRELVGVLRNDSGERQPREASDEPAEVPDLTTLVAESESVGVPVELVQEGNPALTSTAVGRTAYRVVQESLTNIRKHAPGAPTRVHVRYGGDRVRLTIRNSSATGTVDSGLSSTGSGAGLAGLRQRVELVGGTLHAGPRPGGGFEVDAVLPAYVPASGGA</sequence>
<evidence type="ECO:0000256" key="3">
    <source>
        <dbReference type="ARBA" id="ARBA00022553"/>
    </source>
</evidence>
<evidence type="ECO:0000256" key="8">
    <source>
        <dbReference type="ARBA" id="ARBA00023012"/>
    </source>
</evidence>
<dbReference type="EMBL" id="PTIX01000004">
    <property type="protein sequence ID" value="PPK69165.1"/>
    <property type="molecule type" value="Genomic_DNA"/>
</dbReference>
<feature type="coiled-coil region" evidence="9">
    <location>
        <begin position="170"/>
        <end position="197"/>
    </location>
</feature>
<dbReference type="SUPFAM" id="SSF55874">
    <property type="entry name" value="ATPase domain of HSP90 chaperone/DNA topoisomerase II/histidine kinase"/>
    <property type="match status" value="1"/>
</dbReference>
<keyword evidence="5" id="KW-0547">Nucleotide-binding</keyword>
<name>A0A2S6GV92_9PSEU</name>
<keyword evidence="6 13" id="KW-0418">Kinase</keyword>
<reference evidence="13 14" key="1">
    <citation type="submission" date="2018-02" db="EMBL/GenBank/DDBJ databases">
        <title>Genomic Encyclopedia of Archaeal and Bacterial Type Strains, Phase II (KMG-II): from individual species to whole genera.</title>
        <authorList>
            <person name="Goeker M."/>
        </authorList>
    </citation>
    <scope>NUCLEOTIDE SEQUENCE [LARGE SCALE GENOMIC DNA]</scope>
    <source>
        <strain evidence="13 14">YU 961-1</strain>
    </source>
</reference>
<dbReference type="PANTHER" id="PTHR24421:SF10">
    <property type="entry name" value="NITRATE_NITRITE SENSOR PROTEIN NARQ"/>
    <property type="match status" value="1"/>
</dbReference>
<dbReference type="AlphaFoldDB" id="A0A2S6GV92"/>
<evidence type="ECO:0000256" key="7">
    <source>
        <dbReference type="ARBA" id="ARBA00022840"/>
    </source>
</evidence>
<evidence type="ECO:0000259" key="11">
    <source>
        <dbReference type="Pfam" id="PF02518"/>
    </source>
</evidence>
<keyword evidence="3" id="KW-0597">Phosphoprotein</keyword>
<dbReference type="InterPro" id="IPR050482">
    <property type="entry name" value="Sensor_HK_TwoCompSys"/>
</dbReference>
<keyword evidence="8" id="KW-0902">Two-component regulatory system</keyword>
<keyword evidence="9" id="KW-0175">Coiled coil</keyword>
<dbReference type="InterPro" id="IPR036890">
    <property type="entry name" value="HATPase_C_sf"/>
</dbReference>
<evidence type="ECO:0000256" key="5">
    <source>
        <dbReference type="ARBA" id="ARBA00022741"/>
    </source>
</evidence>
<gene>
    <name evidence="13" type="ORF">CLV40_104418</name>
</gene>
<dbReference type="EC" id="2.7.13.3" evidence="2"/>